<dbReference type="Proteomes" id="UP001056035">
    <property type="component" value="Chromosome"/>
</dbReference>
<keyword evidence="1" id="KW-0175">Coiled coil</keyword>
<organism evidence="2 3">
    <name type="scientific">Paraconexibacter antarcticus</name>
    <dbReference type="NCBI Taxonomy" id="2949664"/>
    <lineage>
        <taxon>Bacteria</taxon>
        <taxon>Bacillati</taxon>
        <taxon>Actinomycetota</taxon>
        <taxon>Thermoleophilia</taxon>
        <taxon>Solirubrobacterales</taxon>
        <taxon>Paraconexibacteraceae</taxon>
        <taxon>Paraconexibacter</taxon>
    </lineage>
</organism>
<name>A0ABY5DKJ7_9ACTN</name>
<gene>
    <name evidence="2" type="ORF">NBH00_12770</name>
</gene>
<protein>
    <submittedName>
        <fullName evidence="2">Uncharacterized protein</fullName>
    </submittedName>
</protein>
<feature type="coiled-coil region" evidence="1">
    <location>
        <begin position="34"/>
        <end position="61"/>
    </location>
</feature>
<accession>A0ABY5DKJ7</accession>
<dbReference type="RefSeq" id="WP_254568979.1">
    <property type="nucleotide sequence ID" value="NZ_CP098502.1"/>
</dbReference>
<keyword evidence="3" id="KW-1185">Reference proteome</keyword>
<sequence>MSTDADLLARLERLEAEAAARDSSLGGVPVPSSHEALSDQIAEANERSRQARIRAQAARDAREEAWRARHARDHARTEKRLARIADELLEHTARRTQLIRELDDEHARLVSERATLQKSLVPPADL</sequence>
<evidence type="ECO:0000313" key="3">
    <source>
        <dbReference type="Proteomes" id="UP001056035"/>
    </source>
</evidence>
<dbReference type="EMBL" id="CP098502">
    <property type="protein sequence ID" value="UTI62241.1"/>
    <property type="molecule type" value="Genomic_DNA"/>
</dbReference>
<evidence type="ECO:0000256" key="1">
    <source>
        <dbReference type="SAM" id="Coils"/>
    </source>
</evidence>
<proteinExistence type="predicted"/>
<evidence type="ECO:0000313" key="2">
    <source>
        <dbReference type="EMBL" id="UTI62241.1"/>
    </source>
</evidence>
<reference evidence="2 3" key="1">
    <citation type="submission" date="2022-06" db="EMBL/GenBank/DDBJ databases">
        <title>Paraconexibacter antarcticus.</title>
        <authorList>
            <person name="Kim C.S."/>
        </authorList>
    </citation>
    <scope>NUCLEOTIDE SEQUENCE [LARGE SCALE GENOMIC DNA]</scope>
    <source>
        <strain evidence="2 3">02-257</strain>
    </source>
</reference>